<organism evidence="1 2">
    <name type="scientific">Algibacter aquimarinus</name>
    <dbReference type="NCBI Taxonomy" id="1136748"/>
    <lineage>
        <taxon>Bacteria</taxon>
        <taxon>Pseudomonadati</taxon>
        <taxon>Bacteroidota</taxon>
        <taxon>Flavobacteriia</taxon>
        <taxon>Flavobacteriales</taxon>
        <taxon>Flavobacteriaceae</taxon>
        <taxon>Algibacter</taxon>
    </lineage>
</organism>
<reference evidence="2" key="1">
    <citation type="journal article" date="2019" name="Int. J. Syst. Evol. Microbiol.">
        <title>The Global Catalogue of Microorganisms (GCM) 10K type strain sequencing project: providing services to taxonomists for standard genome sequencing and annotation.</title>
        <authorList>
            <consortium name="The Broad Institute Genomics Platform"/>
            <consortium name="The Broad Institute Genome Sequencing Center for Infectious Disease"/>
            <person name="Wu L."/>
            <person name="Ma J."/>
        </authorList>
    </citation>
    <scope>NUCLEOTIDE SEQUENCE [LARGE SCALE GENOMIC DNA]</scope>
    <source>
        <strain evidence="2">JCM 18287</strain>
    </source>
</reference>
<name>A0ABP9HT60_9FLAO</name>
<dbReference type="Proteomes" id="UP001501692">
    <property type="component" value="Unassembled WGS sequence"/>
</dbReference>
<evidence type="ECO:0000313" key="1">
    <source>
        <dbReference type="EMBL" id="GAA4977480.1"/>
    </source>
</evidence>
<sequence>MQIDKKEIKPITDILGLAVLDSQRLEYAIGFLMLLSRKDFDFTNKNQDEEIDEYMLNISKKTLGTLMRQLRKLIEVSDGFIERLEEALDARNYLIHRFLNHQGEKILTRDGRIEVLNLVKEKRKILYECYFFLDPFIQILMELRGFPAEYFINEISEKYERDE</sequence>
<accession>A0ABP9HT60</accession>
<protein>
    <submittedName>
        <fullName evidence="1">Uncharacterized protein</fullName>
    </submittedName>
</protein>
<keyword evidence="2" id="KW-1185">Reference proteome</keyword>
<gene>
    <name evidence="1" type="ORF">GCM10023315_30580</name>
</gene>
<proteinExistence type="predicted"/>
<dbReference type="EMBL" id="BAABJK010000013">
    <property type="protein sequence ID" value="GAA4977480.1"/>
    <property type="molecule type" value="Genomic_DNA"/>
</dbReference>
<dbReference type="RefSeq" id="WP_345170468.1">
    <property type="nucleotide sequence ID" value="NZ_BAABJK010000013.1"/>
</dbReference>
<comment type="caution">
    <text evidence="1">The sequence shown here is derived from an EMBL/GenBank/DDBJ whole genome shotgun (WGS) entry which is preliminary data.</text>
</comment>
<evidence type="ECO:0000313" key="2">
    <source>
        <dbReference type="Proteomes" id="UP001501692"/>
    </source>
</evidence>